<keyword evidence="2" id="KW-1185">Reference proteome</keyword>
<dbReference type="Proteomes" id="UP000317940">
    <property type="component" value="Unassembled WGS sequence"/>
</dbReference>
<organism evidence="1 2">
    <name type="scientific">Kitasatospora viridis</name>
    <dbReference type="NCBI Taxonomy" id="281105"/>
    <lineage>
        <taxon>Bacteria</taxon>
        <taxon>Bacillati</taxon>
        <taxon>Actinomycetota</taxon>
        <taxon>Actinomycetes</taxon>
        <taxon>Kitasatosporales</taxon>
        <taxon>Streptomycetaceae</taxon>
        <taxon>Kitasatospora</taxon>
    </lineage>
</organism>
<protein>
    <submittedName>
        <fullName evidence="1">Uncharacterized protein</fullName>
    </submittedName>
</protein>
<dbReference type="RefSeq" id="WP_145911619.1">
    <property type="nucleotide sequence ID" value="NZ_BAAAMZ010000028.1"/>
</dbReference>
<comment type="caution">
    <text evidence="1">The sequence shown here is derived from an EMBL/GenBank/DDBJ whole genome shotgun (WGS) entry which is preliminary data.</text>
</comment>
<gene>
    <name evidence="1" type="ORF">FHX73_1932</name>
</gene>
<name>A0A561S953_9ACTN</name>
<proteinExistence type="predicted"/>
<dbReference type="AlphaFoldDB" id="A0A561S953"/>
<sequence length="174" mass="18967">MPLFTKRRRIRLSNHRTAQTPVGPIRISASDWPGVIVAVQVPQMPIVTVLPDRELGAMSIEKQPIPCPAPRRRLDPRRAARTRTALFAGRAYELRHTGLCTAQLRRDGAVIAEARGSLADYGPFRTNPGLDATLSWSPWVDPTDVAIGQSMVVAYGAGAPGGFASLIGFWLDSR</sequence>
<dbReference type="EMBL" id="VIWT01000009">
    <property type="protein sequence ID" value="TWF71402.1"/>
    <property type="molecule type" value="Genomic_DNA"/>
</dbReference>
<dbReference type="OrthoDB" id="4192788at2"/>
<evidence type="ECO:0000313" key="1">
    <source>
        <dbReference type="EMBL" id="TWF71402.1"/>
    </source>
</evidence>
<evidence type="ECO:0000313" key="2">
    <source>
        <dbReference type="Proteomes" id="UP000317940"/>
    </source>
</evidence>
<reference evidence="1 2" key="1">
    <citation type="submission" date="2019-06" db="EMBL/GenBank/DDBJ databases">
        <title>Sequencing the genomes of 1000 actinobacteria strains.</title>
        <authorList>
            <person name="Klenk H.-P."/>
        </authorList>
    </citation>
    <scope>NUCLEOTIDE SEQUENCE [LARGE SCALE GENOMIC DNA]</scope>
    <source>
        <strain evidence="1 2">DSM 44826</strain>
    </source>
</reference>
<accession>A0A561S953</accession>